<proteinExistence type="predicted"/>
<dbReference type="PANTHER" id="PTHR30146:SF153">
    <property type="entry name" value="LACTOSE OPERON REPRESSOR"/>
    <property type="match status" value="1"/>
</dbReference>
<dbReference type="PROSITE" id="PS50932">
    <property type="entry name" value="HTH_LACI_2"/>
    <property type="match status" value="1"/>
</dbReference>
<dbReference type="RefSeq" id="WP_344344996.1">
    <property type="nucleotide sequence ID" value="NZ_BAAAQT010000008.1"/>
</dbReference>
<dbReference type="SUPFAM" id="SSF53822">
    <property type="entry name" value="Periplasmic binding protein-like I"/>
    <property type="match status" value="1"/>
</dbReference>
<feature type="domain" description="HTH lacI-type" evidence="4">
    <location>
        <begin position="9"/>
        <end position="64"/>
    </location>
</feature>
<accession>A0ABP5MU31</accession>
<dbReference type="InterPro" id="IPR028082">
    <property type="entry name" value="Peripla_BP_I"/>
</dbReference>
<gene>
    <name evidence="5" type="ORF">GCM10009846_30860</name>
</gene>
<keyword evidence="1" id="KW-0805">Transcription regulation</keyword>
<evidence type="ECO:0000313" key="6">
    <source>
        <dbReference type="Proteomes" id="UP001501599"/>
    </source>
</evidence>
<dbReference type="SUPFAM" id="SSF47413">
    <property type="entry name" value="lambda repressor-like DNA-binding domains"/>
    <property type="match status" value="1"/>
</dbReference>
<dbReference type="CDD" id="cd06267">
    <property type="entry name" value="PBP1_LacI_sugar_binding-like"/>
    <property type="match status" value="1"/>
</dbReference>
<reference evidence="6" key="1">
    <citation type="journal article" date="2019" name="Int. J. Syst. Evol. Microbiol.">
        <title>The Global Catalogue of Microorganisms (GCM) 10K type strain sequencing project: providing services to taxonomists for standard genome sequencing and annotation.</title>
        <authorList>
            <consortium name="The Broad Institute Genomics Platform"/>
            <consortium name="The Broad Institute Genome Sequencing Center for Infectious Disease"/>
            <person name="Wu L."/>
            <person name="Ma J."/>
        </authorList>
    </citation>
    <scope>NUCLEOTIDE SEQUENCE [LARGE SCALE GENOMIC DNA]</scope>
    <source>
        <strain evidence="6">JCM 16026</strain>
    </source>
</reference>
<evidence type="ECO:0000256" key="3">
    <source>
        <dbReference type="ARBA" id="ARBA00023163"/>
    </source>
</evidence>
<evidence type="ECO:0000259" key="4">
    <source>
        <dbReference type="PROSITE" id="PS50932"/>
    </source>
</evidence>
<dbReference type="InterPro" id="IPR046335">
    <property type="entry name" value="LacI/GalR-like_sensor"/>
</dbReference>
<dbReference type="SMART" id="SM00354">
    <property type="entry name" value="HTH_LACI"/>
    <property type="match status" value="1"/>
</dbReference>
<evidence type="ECO:0000256" key="2">
    <source>
        <dbReference type="ARBA" id="ARBA00023125"/>
    </source>
</evidence>
<keyword evidence="2 5" id="KW-0238">DNA-binding</keyword>
<dbReference type="InterPro" id="IPR010982">
    <property type="entry name" value="Lambda_DNA-bd_dom_sf"/>
</dbReference>
<evidence type="ECO:0000313" key="5">
    <source>
        <dbReference type="EMBL" id="GAA2176564.1"/>
    </source>
</evidence>
<comment type="caution">
    <text evidence="5">The sequence shown here is derived from an EMBL/GenBank/DDBJ whole genome shotgun (WGS) entry which is preliminary data.</text>
</comment>
<dbReference type="CDD" id="cd01392">
    <property type="entry name" value="HTH_LacI"/>
    <property type="match status" value="1"/>
</dbReference>
<dbReference type="GO" id="GO:0003677">
    <property type="term" value="F:DNA binding"/>
    <property type="evidence" value="ECO:0007669"/>
    <property type="project" value="UniProtKB-KW"/>
</dbReference>
<dbReference type="Proteomes" id="UP001501599">
    <property type="component" value="Unassembled WGS sequence"/>
</dbReference>
<protein>
    <submittedName>
        <fullName evidence="5">LacI family DNA-binding transcriptional regulator</fullName>
    </submittedName>
</protein>
<dbReference type="Pfam" id="PF13377">
    <property type="entry name" value="Peripla_BP_3"/>
    <property type="match status" value="1"/>
</dbReference>
<keyword evidence="6" id="KW-1185">Reference proteome</keyword>
<organism evidence="5 6">
    <name type="scientific">Agrococcus versicolor</name>
    <dbReference type="NCBI Taxonomy" id="501482"/>
    <lineage>
        <taxon>Bacteria</taxon>
        <taxon>Bacillati</taxon>
        <taxon>Actinomycetota</taxon>
        <taxon>Actinomycetes</taxon>
        <taxon>Micrococcales</taxon>
        <taxon>Microbacteriaceae</taxon>
        <taxon>Agrococcus</taxon>
    </lineage>
</organism>
<dbReference type="Gene3D" id="1.10.260.40">
    <property type="entry name" value="lambda repressor-like DNA-binding domains"/>
    <property type="match status" value="1"/>
</dbReference>
<dbReference type="Pfam" id="PF00356">
    <property type="entry name" value="LacI"/>
    <property type="match status" value="1"/>
</dbReference>
<dbReference type="EMBL" id="BAAAQT010000008">
    <property type="protein sequence ID" value="GAA2176564.1"/>
    <property type="molecule type" value="Genomic_DNA"/>
</dbReference>
<dbReference type="PANTHER" id="PTHR30146">
    <property type="entry name" value="LACI-RELATED TRANSCRIPTIONAL REPRESSOR"/>
    <property type="match status" value="1"/>
</dbReference>
<dbReference type="Gene3D" id="3.40.50.2300">
    <property type="match status" value="2"/>
</dbReference>
<keyword evidence="3" id="KW-0804">Transcription</keyword>
<sequence>MHPRPTRRATRADVARLAGVSPAVVSFTLNGGPRPVADATARRVREAVARLGYTPNAAARALSMGSSGVLGLVVHDIANPADGRLAARVQEAADERGMDVVVAGVLEDRSRSLGALQALDARQVDGIVVTTPLSPEAVDGATRLRARIVQLGSHGAIPGVVRLEADVDEGSAAIVAHLAALGHRRVASVGARAGACSSRRGAHGRAVEDGPSEPDAASMRAGYEGMRRILAHEVPTAVVAGSDVVALGILRAIREAGLRVPEDVSVVGFGDTDEARFASPALTTVHVPAQEMARDALLALVEPTALEPGEHRYPTRLVVRESTAPPRA</sequence>
<name>A0ABP5MU31_9MICO</name>
<evidence type="ECO:0000256" key="1">
    <source>
        <dbReference type="ARBA" id="ARBA00023015"/>
    </source>
</evidence>
<dbReference type="InterPro" id="IPR000843">
    <property type="entry name" value="HTH_LacI"/>
</dbReference>